<comment type="caution">
    <text evidence="2">The sequence shown here is derived from an EMBL/GenBank/DDBJ whole genome shotgun (WGS) entry which is preliminary data.</text>
</comment>
<sequence>MRLRFKICKVGSHSNDHVADADSNHALAEELGNTIVDSDDEYIPGFMDEEDGSDQCFGSGNSTESEGSMFEGEDIQPITKERKYYYKQPNDPRDIHFEVGQIFLTREQFRTAVNETQSNWKLDDIKQEIFATCEVSVSQNMCMKARKIVRNDLVGGMVAHYAKLWDYKEELDKTNPGSTFEIRNVDGTPGEPRDANDQMYPVAWAVVQVENNDTWSSFLRLLILDLGMIYGGQGWTLITDQQKIAKSSTMQEMEKNFEKLKEIDENAYEDLKERGVQHWCRAHFNTDCKIAKSSTMQEMEKNFEKLKEIDENAYEELKERGVQHWCRAHFNTDCKVASVDNNLAESWNWSLVELRGKPIIYILDDIRRSLMERIYKRRDWMYKKEIVVCTRIVKKLR</sequence>
<dbReference type="PANTHER" id="PTHR31973">
    <property type="entry name" value="POLYPROTEIN, PUTATIVE-RELATED"/>
    <property type="match status" value="1"/>
</dbReference>
<keyword evidence="1" id="KW-0175">Coiled coil</keyword>
<dbReference type="PANTHER" id="PTHR31973:SF187">
    <property type="entry name" value="MUTATOR TRANSPOSASE MUDRA PROTEIN"/>
    <property type="match status" value="1"/>
</dbReference>
<evidence type="ECO:0000256" key="1">
    <source>
        <dbReference type="SAM" id="Coils"/>
    </source>
</evidence>
<evidence type="ECO:0000313" key="3">
    <source>
        <dbReference type="Proteomes" id="UP001151760"/>
    </source>
</evidence>
<dbReference type="Proteomes" id="UP001151760">
    <property type="component" value="Unassembled WGS sequence"/>
</dbReference>
<name>A0ABQ5CPG7_9ASTR</name>
<keyword evidence="3" id="KW-1185">Reference proteome</keyword>
<protein>
    <recommendedName>
        <fullName evidence="4">MULE transposase domain-containing protein</fullName>
    </recommendedName>
</protein>
<gene>
    <name evidence="2" type="ORF">Tco_0908026</name>
</gene>
<reference evidence="2" key="1">
    <citation type="journal article" date="2022" name="Int. J. Mol. Sci.">
        <title>Draft Genome of Tanacetum Coccineum: Genomic Comparison of Closely Related Tanacetum-Family Plants.</title>
        <authorList>
            <person name="Yamashiro T."/>
            <person name="Shiraishi A."/>
            <person name="Nakayama K."/>
            <person name="Satake H."/>
        </authorList>
    </citation>
    <scope>NUCLEOTIDE SEQUENCE</scope>
</reference>
<feature type="coiled-coil region" evidence="1">
    <location>
        <begin position="250"/>
        <end position="320"/>
    </location>
</feature>
<reference evidence="2" key="2">
    <citation type="submission" date="2022-01" db="EMBL/GenBank/DDBJ databases">
        <authorList>
            <person name="Yamashiro T."/>
            <person name="Shiraishi A."/>
            <person name="Satake H."/>
            <person name="Nakayama K."/>
        </authorList>
    </citation>
    <scope>NUCLEOTIDE SEQUENCE</scope>
</reference>
<accession>A0ABQ5CPG7</accession>
<organism evidence="2 3">
    <name type="scientific">Tanacetum coccineum</name>
    <dbReference type="NCBI Taxonomy" id="301880"/>
    <lineage>
        <taxon>Eukaryota</taxon>
        <taxon>Viridiplantae</taxon>
        <taxon>Streptophyta</taxon>
        <taxon>Embryophyta</taxon>
        <taxon>Tracheophyta</taxon>
        <taxon>Spermatophyta</taxon>
        <taxon>Magnoliopsida</taxon>
        <taxon>eudicotyledons</taxon>
        <taxon>Gunneridae</taxon>
        <taxon>Pentapetalae</taxon>
        <taxon>asterids</taxon>
        <taxon>campanulids</taxon>
        <taxon>Asterales</taxon>
        <taxon>Asteraceae</taxon>
        <taxon>Asteroideae</taxon>
        <taxon>Anthemideae</taxon>
        <taxon>Anthemidinae</taxon>
        <taxon>Tanacetum</taxon>
    </lineage>
</organism>
<dbReference type="EMBL" id="BQNB010014405">
    <property type="protein sequence ID" value="GJT27751.1"/>
    <property type="molecule type" value="Genomic_DNA"/>
</dbReference>
<evidence type="ECO:0000313" key="2">
    <source>
        <dbReference type="EMBL" id="GJT27751.1"/>
    </source>
</evidence>
<proteinExistence type="predicted"/>
<evidence type="ECO:0008006" key="4">
    <source>
        <dbReference type="Google" id="ProtNLM"/>
    </source>
</evidence>